<accession>K0T650</accession>
<evidence type="ECO:0000256" key="1">
    <source>
        <dbReference type="SAM" id="MobiDB-lite"/>
    </source>
</evidence>
<dbReference type="AlphaFoldDB" id="K0T650"/>
<proteinExistence type="predicted"/>
<evidence type="ECO:0000313" key="3">
    <source>
        <dbReference type="Proteomes" id="UP000266841"/>
    </source>
</evidence>
<protein>
    <submittedName>
        <fullName evidence="2">Uncharacterized protein</fullName>
    </submittedName>
</protein>
<feature type="non-terminal residue" evidence="2">
    <location>
        <position position="1"/>
    </location>
</feature>
<sequence length="170" mass="19197">EIQSLRDITPDLRSRRQETLETEARNKPERYQSHLCNNASAPLPRSLARRSAHVTKYLLGAQSMVHDEGERYSKHSTRLRPGFPSLYSTYVMAGGTDHQLEAEREQAYDSSGRDEIDLMLLPVQTKQLWPTGQDVIGYVSKETMGGELYSNAKDMAMFNPPRELGAGILD</sequence>
<evidence type="ECO:0000313" key="2">
    <source>
        <dbReference type="EMBL" id="EJK72584.1"/>
    </source>
</evidence>
<gene>
    <name evidence="2" type="ORF">THAOC_05871</name>
</gene>
<reference evidence="2 3" key="1">
    <citation type="journal article" date="2012" name="Genome Biol.">
        <title>Genome and low-iron response of an oceanic diatom adapted to chronic iron limitation.</title>
        <authorList>
            <person name="Lommer M."/>
            <person name="Specht M."/>
            <person name="Roy A.S."/>
            <person name="Kraemer L."/>
            <person name="Andreson R."/>
            <person name="Gutowska M.A."/>
            <person name="Wolf J."/>
            <person name="Bergner S.V."/>
            <person name="Schilhabel M.B."/>
            <person name="Klostermeier U.C."/>
            <person name="Beiko R.G."/>
            <person name="Rosenstiel P."/>
            <person name="Hippler M."/>
            <person name="Laroche J."/>
        </authorList>
    </citation>
    <scope>NUCLEOTIDE SEQUENCE [LARGE SCALE GENOMIC DNA]</scope>
    <source>
        <strain evidence="2 3">CCMP1005</strain>
    </source>
</reference>
<feature type="region of interest" description="Disordered" evidence="1">
    <location>
        <begin position="1"/>
        <end position="32"/>
    </location>
</feature>
<comment type="caution">
    <text evidence="2">The sequence shown here is derived from an EMBL/GenBank/DDBJ whole genome shotgun (WGS) entry which is preliminary data.</text>
</comment>
<dbReference type="Proteomes" id="UP000266841">
    <property type="component" value="Unassembled WGS sequence"/>
</dbReference>
<feature type="compositionally biased region" description="Basic and acidic residues" evidence="1">
    <location>
        <begin position="8"/>
        <end position="32"/>
    </location>
</feature>
<dbReference type="EMBL" id="AGNL01005618">
    <property type="protein sequence ID" value="EJK72584.1"/>
    <property type="molecule type" value="Genomic_DNA"/>
</dbReference>
<keyword evidence="3" id="KW-1185">Reference proteome</keyword>
<organism evidence="2 3">
    <name type="scientific">Thalassiosira oceanica</name>
    <name type="common">Marine diatom</name>
    <dbReference type="NCBI Taxonomy" id="159749"/>
    <lineage>
        <taxon>Eukaryota</taxon>
        <taxon>Sar</taxon>
        <taxon>Stramenopiles</taxon>
        <taxon>Ochrophyta</taxon>
        <taxon>Bacillariophyta</taxon>
        <taxon>Coscinodiscophyceae</taxon>
        <taxon>Thalassiosirophycidae</taxon>
        <taxon>Thalassiosirales</taxon>
        <taxon>Thalassiosiraceae</taxon>
        <taxon>Thalassiosira</taxon>
    </lineage>
</organism>
<name>K0T650_THAOC</name>